<evidence type="ECO:0000313" key="2">
    <source>
        <dbReference type="Proteomes" id="UP000015241"/>
    </source>
</evidence>
<dbReference type="InParanoid" id="S8FGE6"/>
<dbReference type="HOGENOM" id="CLU_727557_0_0_1"/>
<dbReference type="AlphaFoldDB" id="S8FGE6"/>
<organism evidence="1 2">
    <name type="scientific">Fomitopsis schrenkii</name>
    <name type="common">Brown rot fungus</name>
    <dbReference type="NCBI Taxonomy" id="2126942"/>
    <lineage>
        <taxon>Eukaryota</taxon>
        <taxon>Fungi</taxon>
        <taxon>Dikarya</taxon>
        <taxon>Basidiomycota</taxon>
        <taxon>Agaricomycotina</taxon>
        <taxon>Agaricomycetes</taxon>
        <taxon>Polyporales</taxon>
        <taxon>Fomitopsis</taxon>
    </lineage>
</organism>
<dbReference type="eggNOG" id="ENOG502SFN1">
    <property type="taxonomic scope" value="Eukaryota"/>
</dbReference>
<dbReference type="STRING" id="743788.S8FGE6"/>
<gene>
    <name evidence="1" type="ORF">FOMPIDRAFT_43521</name>
</gene>
<dbReference type="Proteomes" id="UP000015241">
    <property type="component" value="Unassembled WGS sequence"/>
</dbReference>
<protein>
    <submittedName>
        <fullName evidence="1">Uncharacterized protein</fullName>
    </submittedName>
</protein>
<sequence>MATTLTSITSAQSLAHRSRIATLISSLRPIRFRTPVCNLQAHRIPTLWSLYRGLLRDAPSDAVRSRIRAVFQREKGIRKASTVKELLQKHHKMRDTFAAAKAGEARAQAIVQRYARFVAFRRAWRKRLANRSILTGAYREATLFHGPLPEMKPFPMHVSRLIAKRKRNRESRIVRVTANREVQMDIKREAEFERALARWAEHEGVPFEGVFMGYEGSWLEPLVNHEQDMQAALTRDEERAKRPFPPALVAQIKGARREKIANKTRELQRERAGLVIKRTILRRAAGPPAHVLAKMTEAQRRMDRVSRSVSEVGYVAIVKKRLGWKLRDPEAWKVEMGKQENLARLEREAMALSAENVRRRSAAGEPSN</sequence>
<proteinExistence type="predicted"/>
<dbReference type="OrthoDB" id="2571149at2759"/>
<name>S8FGE6_FOMSC</name>
<accession>S8FGE6</accession>
<keyword evidence="2" id="KW-1185">Reference proteome</keyword>
<dbReference type="EMBL" id="KE504175">
    <property type="protein sequence ID" value="EPS97484.1"/>
    <property type="molecule type" value="Genomic_DNA"/>
</dbReference>
<reference evidence="1 2" key="1">
    <citation type="journal article" date="2012" name="Science">
        <title>The Paleozoic origin of enzymatic lignin decomposition reconstructed from 31 fungal genomes.</title>
        <authorList>
            <person name="Floudas D."/>
            <person name="Binder M."/>
            <person name="Riley R."/>
            <person name="Barry K."/>
            <person name="Blanchette R.A."/>
            <person name="Henrissat B."/>
            <person name="Martinez A.T."/>
            <person name="Otillar R."/>
            <person name="Spatafora J.W."/>
            <person name="Yadav J.S."/>
            <person name="Aerts A."/>
            <person name="Benoit I."/>
            <person name="Boyd A."/>
            <person name="Carlson A."/>
            <person name="Copeland A."/>
            <person name="Coutinho P.M."/>
            <person name="de Vries R.P."/>
            <person name="Ferreira P."/>
            <person name="Findley K."/>
            <person name="Foster B."/>
            <person name="Gaskell J."/>
            <person name="Glotzer D."/>
            <person name="Gorecki P."/>
            <person name="Heitman J."/>
            <person name="Hesse C."/>
            <person name="Hori C."/>
            <person name="Igarashi K."/>
            <person name="Jurgens J.A."/>
            <person name="Kallen N."/>
            <person name="Kersten P."/>
            <person name="Kohler A."/>
            <person name="Kuees U."/>
            <person name="Kumar T.K.A."/>
            <person name="Kuo A."/>
            <person name="LaButti K."/>
            <person name="Larrondo L.F."/>
            <person name="Lindquist E."/>
            <person name="Ling A."/>
            <person name="Lombard V."/>
            <person name="Lucas S."/>
            <person name="Lundell T."/>
            <person name="Martin R."/>
            <person name="McLaughlin D.J."/>
            <person name="Morgenstern I."/>
            <person name="Morin E."/>
            <person name="Murat C."/>
            <person name="Nagy L.G."/>
            <person name="Nolan M."/>
            <person name="Ohm R.A."/>
            <person name="Patyshakuliyeva A."/>
            <person name="Rokas A."/>
            <person name="Ruiz-Duenas F.J."/>
            <person name="Sabat G."/>
            <person name="Salamov A."/>
            <person name="Samejima M."/>
            <person name="Schmutz J."/>
            <person name="Slot J.C."/>
            <person name="St John F."/>
            <person name="Stenlid J."/>
            <person name="Sun H."/>
            <person name="Sun S."/>
            <person name="Syed K."/>
            <person name="Tsang A."/>
            <person name="Wiebenga A."/>
            <person name="Young D."/>
            <person name="Pisabarro A."/>
            <person name="Eastwood D.C."/>
            <person name="Martin F."/>
            <person name="Cullen D."/>
            <person name="Grigoriev I.V."/>
            <person name="Hibbett D.S."/>
        </authorList>
    </citation>
    <scope>NUCLEOTIDE SEQUENCE</scope>
    <source>
        <strain evidence="2">FP-58527</strain>
    </source>
</reference>
<evidence type="ECO:0000313" key="1">
    <source>
        <dbReference type="EMBL" id="EPS97484.1"/>
    </source>
</evidence>